<feature type="domain" description="TonB-dependent receptor-like beta-barrel" evidence="11">
    <location>
        <begin position="389"/>
        <end position="825"/>
    </location>
</feature>
<dbReference type="Proteomes" id="UP000613768">
    <property type="component" value="Unassembled WGS sequence"/>
</dbReference>
<protein>
    <submittedName>
        <fullName evidence="13">TonB-dependent receptor</fullName>
    </submittedName>
</protein>
<dbReference type="GO" id="GO:0009279">
    <property type="term" value="C:cell outer membrane"/>
    <property type="evidence" value="ECO:0007669"/>
    <property type="project" value="UniProtKB-SubCell"/>
</dbReference>
<dbReference type="InterPro" id="IPR036942">
    <property type="entry name" value="Beta-barrel_TonB_sf"/>
</dbReference>
<keyword evidence="6 8" id="KW-0472">Membrane</keyword>
<dbReference type="Pfam" id="PF00593">
    <property type="entry name" value="TonB_dep_Rec_b-barrel"/>
    <property type="match status" value="1"/>
</dbReference>
<dbReference type="PROSITE" id="PS52016">
    <property type="entry name" value="TONB_DEPENDENT_REC_3"/>
    <property type="match status" value="1"/>
</dbReference>
<dbReference type="Gene3D" id="2.40.170.20">
    <property type="entry name" value="TonB-dependent receptor, beta-barrel domain"/>
    <property type="match status" value="1"/>
</dbReference>
<evidence type="ECO:0000259" key="11">
    <source>
        <dbReference type="Pfam" id="PF00593"/>
    </source>
</evidence>
<comment type="subcellular location">
    <subcellularLocation>
        <location evidence="1 8">Cell outer membrane</location>
        <topology evidence="1 8">Multi-pass membrane protein</topology>
    </subcellularLocation>
</comment>
<evidence type="ECO:0000256" key="8">
    <source>
        <dbReference type="PROSITE-ProRule" id="PRU01360"/>
    </source>
</evidence>
<dbReference type="Gene3D" id="2.170.130.10">
    <property type="entry name" value="TonB-dependent receptor, plug domain"/>
    <property type="match status" value="1"/>
</dbReference>
<dbReference type="InterPro" id="IPR012910">
    <property type="entry name" value="Plug_dom"/>
</dbReference>
<comment type="similarity">
    <text evidence="8 9">Belongs to the TonB-dependent receptor family.</text>
</comment>
<keyword evidence="7 8" id="KW-0998">Cell outer membrane</keyword>
<evidence type="ECO:0000313" key="13">
    <source>
        <dbReference type="EMBL" id="MBD8527333.1"/>
    </source>
</evidence>
<reference evidence="13 14" key="1">
    <citation type="submission" date="2020-09" db="EMBL/GenBank/DDBJ databases">
        <title>Pseudoxanthomonas sp. CAU 1598 isolated from sand of Yaerae Beach.</title>
        <authorList>
            <person name="Kim W."/>
        </authorList>
    </citation>
    <scope>NUCLEOTIDE SEQUENCE [LARGE SCALE GENOMIC DNA]</scope>
    <source>
        <strain evidence="13 14">CAU 1598</strain>
    </source>
</reference>
<evidence type="ECO:0000256" key="1">
    <source>
        <dbReference type="ARBA" id="ARBA00004571"/>
    </source>
</evidence>
<sequence length="865" mass="93392">MKAATYQVGKKKPLALGIRWAMMGFAALALSQAAVAQDDAEDDDVSLETVVVKSSLGSRGQPRSENQSAVPIDIIGGSEMHNQGLTDVLDQMRTVVPSLNVNTQPISDAATLVRPANLRGLPPDSTLVLVNGKRRHRSAVISFLGSGLADGSQGPDLSVIPSIALEQVEVLRDGAAAQYGSDAIAGVINFNLKKKAEGGQVEIFGGEHFEGDGQTQQAASLFGFPLTDAGYATFAFEWRQADPTSRSVQRGDAAAVAATGNPFVPNPAQIWGSPDVNRDFKSTVNIGLVGDTNDFYLFGNYASRDVDGGFYYRNPASRAGVFSGDGGETLLIGDLTGAGCPSIALVDANGALLPFNTVNAAVGALPANCYTFFSDFPGGFTPRFGGQVRDASIVGGTRGEFSNGWRYDFSASHGQSEVDFYMFNTVNASLGPNQPAGNFFRPGSYIQTERTFNADFSKGFDTSFTAYPLNVALGLEWREEEFEIKNGDQASFEIGPLASQGFLIGSNGFPGFSPRDAGVHSRSNYAAYVDTEASFTEDFMMAAALRFEDFEDFGTTTNWKLTTRYQLNDAWALRGAVSTGFRAPTPGQSNVRAVTTQFINGELRDTATLPPTNPIAQRFGGQPLQPEESTNFSFGLVYADNDWQITADYYRIEVEDRIAQSTNFDLTDADRAALVEQGVAEAISLNSVRFFINDFDTTTQGVDLVANYFANHFGGDTTYALAMNWNDTEVDKFTPAIIGEARVQILEDALPSTKGSFTINQDWGGWNGLLRLNYYGSFYEDHVDSGCVVGPDCLPIYGDSAFLVDAEVGYNFDNGLYVKAGAQNLFDKYPEKNPYGEAVVGAEYPPLTPYGFNGGFYYVRLGYKF</sequence>
<evidence type="ECO:0000256" key="4">
    <source>
        <dbReference type="ARBA" id="ARBA00022692"/>
    </source>
</evidence>
<keyword evidence="5 9" id="KW-0798">TonB box</keyword>
<dbReference type="Pfam" id="PF07715">
    <property type="entry name" value="Plug"/>
    <property type="match status" value="1"/>
</dbReference>
<feature type="signal peptide" evidence="10">
    <location>
        <begin position="1"/>
        <end position="36"/>
    </location>
</feature>
<dbReference type="SUPFAM" id="SSF56935">
    <property type="entry name" value="Porins"/>
    <property type="match status" value="1"/>
</dbReference>
<dbReference type="EMBL" id="JACYTR010000048">
    <property type="protein sequence ID" value="MBD8527333.1"/>
    <property type="molecule type" value="Genomic_DNA"/>
</dbReference>
<evidence type="ECO:0000256" key="5">
    <source>
        <dbReference type="ARBA" id="ARBA00023077"/>
    </source>
</evidence>
<keyword evidence="4 8" id="KW-0812">Transmembrane</keyword>
<comment type="caution">
    <text evidence="13">The sequence shown here is derived from an EMBL/GenBank/DDBJ whole genome shotgun (WGS) entry which is preliminary data.</text>
</comment>
<accession>A0AAW3ZNM6</accession>
<evidence type="ECO:0000256" key="6">
    <source>
        <dbReference type="ARBA" id="ARBA00023136"/>
    </source>
</evidence>
<dbReference type="InterPro" id="IPR039426">
    <property type="entry name" value="TonB-dep_rcpt-like"/>
</dbReference>
<dbReference type="InterPro" id="IPR000531">
    <property type="entry name" value="Beta-barrel_TonB"/>
</dbReference>
<dbReference type="InterPro" id="IPR037066">
    <property type="entry name" value="Plug_dom_sf"/>
</dbReference>
<proteinExistence type="inferred from homology"/>
<dbReference type="AlphaFoldDB" id="A0AAW3ZNM6"/>
<evidence type="ECO:0000256" key="9">
    <source>
        <dbReference type="RuleBase" id="RU003357"/>
    </source>
</evidence>
<keyword evidence="3 8" id="KW-1134">Transmembrane beta strand</keyword>
<dbReference type="RefSeq" id="WP_192030754.1">
    <property type="nucleotide sequence ID" value="NZ_JACYTR010000048.1"/>
</dbReference>
<evidence type="ECO:0000256" key="2">
    <source>
        <dbReference type="ARBA" id="ARBA00022448"/>
    </source>
</evidence>
<evidence type="ECO:0000256" key="3">
    <source>
        <dbReference type="ARBA" id="ARBA00022452"/>
    </source>
</evidence>
<evidence type="ECO:0000313" key="14">
    <source>
        <dbReference type="Proteomes" id="UP000613768"/>
    </source>
</evidence>
<keyword evidence="14" id="KW-1185">Reference proteome</keyword>
<gene>
    <name evidence="13" type="ORF">IFO71_16445</name>
</gene>
<keyword evidence="10" id="KW-0732">Signal</keyword>
<evidence type="ECO:0000256" key="7">
    <source>
        <dbReference type="ARBA" id="ARBA00023237"/>
    </source>
</evidence>
<keyword evidence="2 8" id="KW-0813">Transport</keyword>
<keyword evidence="13" id="KW-0675">Receptor</keyword>
<organism evidence="13 14">
    <name type="scientific">Pseudomarimonas arenosa</name>
    <dbReference type="NCBI Taxonomy" id="2774145"/>
    <lineage>
        <taxon>Bacteria</taxon>
        <taxon>Pseudomonadati</taxon>
        <taxon>Pseudomonadota</taxon>
        <taxon>Gammaproteobacteria</taxon>
        <taxon>Lysobacterales</taxon>
        <taxon>Lysobacteraceae</taxon>
        <taxon>Pseudomarimonas</taxon>
    </lineage>
</organism>
<feature type="domain" description="TonB-dependent receptor plug" evidence="12">
    <location>
        <begin position="67"/>
        <end position="187"/>
    </location>
</feature>
<evidence type="ECO:0000259" key="12">
    <source>
        <dbReference type="Pfam" id="PF07715"/>
    </source>
</evidence>
<dbReference type="PANTHER" id="PTHR47234">
    <property type="match status" value="1"/>
</dbReference>
<evidence type="ECO:0000256" key="10">
    <source>
        <dbReference type="SAM" id="SignalP"/>
    </source>
</evidence>
<feature type="chain" id="PRO_5043811737" evidence="10">
    <location>
        <begin position="37"/>
        <end position="865"/>
    </location>
</feature>
<name>A0AAW3ZNM6_9GAMM</name>
<dbReference type="PANTHER" id="PTHR47234:SF3">
    <property type="entry name" value="SECRETIN_TONB SHORT N-TERMINAL DOMAIN-CONTAINING PROTEIN"/>
    <property type="match status" value="1"/>
</dbReference>
<dbReference type="CDD" id="cd01347">
    <property type="entry name" value="ligand_gated_channel"/>
    <property type="match status" value="1"/>
</dbReference>